<evidence type="ECO:0000259" key="2">
    <source>
        <dbReference type="Pfam" id="PF00085"/>
    </source>
</evidence>
<dbReference type="EMBL" id="CP096658">
    <property type="protein sequence ID" value="UPV99616.1"/>
    <property type="molecule type" value="Genomic_DNA"/>
</dbReference>
<feature type="compositionally biased region" description="Polar residues" evidence="1">
    <location>
        <begin position="8"/>
        <end position="22"/>
    </location>
</feature>
<dbReference type="KEGG" id="haxz:M0R88_13960"/>
<evidence type="ECO:0000256" key="1">
    <source>
        <dbReference type="SAM" id="MobiDB-lite"/>
    </source>
</evidence>
<protein>
    <submittedName>
        <fullName evidence="3">Thioredoxin domain-containing protein</fullName>
    </submittedName>
</protein>
<dbReference type="RefSeq" id="WP_248654108.1">
    <property type="nucleotide sequence ID" value="NZ_CP096658.1"/>
</dbReference>
<sequence length="284" mass="29397">MTKRETDTSASETEASGGTVASTDERNALFDALVAANVLAVGEAGGVRTTDEFDDTHAVYHDSYVGVDDATFHEAVAATFGLPDADAAAELVADRGVSRDEFVVYLAVRSHLDGAGSESASAESADCEPAPADSTTTDRDSTESRSTDGTSDGSAEPPSADDLAAMAAMVWEVVPDSPVPARLADVTDDPASFLAGRDRAVVTVWKRFCDPCEAVKDDLETVLDAVPDDAAVAGIDGESAVAFCRTHDVESAPGFLLADGDDRRTVCASDADAVADRTASFFGD</sequence>
<dbReference type="InterPro" id="IPR013766">
    <property type="entry name" value="Thioredoxin_domain"/>
</dbReference>
<dbReference type="AlphaFoldDB" id="A0A8U0IEX5"/>
<name>A0A8U0IEX5_9EURY</name>
<dbReference type="Gene3D" id="3.40.30.10">
    <property type="entry name" value="Glutaredoxin"/>
    <property type="match status" value="1"/>
</dbReference>
<dbReference type="GeneID" id="72190981"/>
<keyword evidence="4" id="KW-1185">Reference proteome</keyword>
<feature type="region of interest" description="Disordered" evidence="1">
    <location>
        <begin position="117"/>
        <end position="160"/>
    </location>
</feature>
<reference evidence="3" key="1">
    <citation type="submission" date="2022-04" db="EMBL/GenBank/DDBJ databases">
        <title>Diverse halophilic archaea isolated from saline environments.</title>
        <authorList>
            <person name="Cui H.-L."/>
        </authorList>
    </citation>
    <scope>NUCLEOTIDE SEQUENCE</scope>
    <source>
        <strain evidence="3">XZYJT40</strain>
    </source>
</reference>
<feature type="domain" description="Thioredoxin" evidence="2">
    <location>
        <begin position="197"/>
        <end position="262"/>
    </location>
</feature>
<accession>A0A8U0IEX5</accession>
<dbReference type="Proteomes" id="UP000830434">
    <property type="component" value="Chromosome"/>
</dbReference>
<evidence type="ECO:0000313" key="4">
    <source>
        <dbReference type="Proteomes" id="UP000830434"/>
    </source>
</evidence>
<gene>
    <name evidence="3" type="ORF">M0R88_13960</name>
</gene>
<proteinExistence type="predicted"/>
<evidence type="ECO:0000313" key="3">
    <source>
        <dbReference type="EMBL" id="UPV99616.1"/>
    </source>
</evidence>
<dbReference type="InterPro" id="IPR036249">
    <property type="entry name" value="Thioredoxin-like_sf"/>
</dbReference>
<feature type="compositionally biased region" description="Low complexity" evidence="1">
    <location>
        <begin position="117"/>
        <end position="135"/>
    </location>
</feature>
<dbReference type="Pfam" id="PF00085">
    <property type="entry name" value="Thioredoxin"/>
    <property type="match status" value="1"/>
</dbReference>
<feature type="compositionally biased region" description="Basic and acidic residues" evidence="1">
    <location>
        <begin position="136"/>
        <end position="146"/>
    </location>
</feature>
<feature type="region of interest" description="Disordered" evidence="1">
    <location>
        <begin position="1"/>
        <end position="22"/>
    </location>
</feature>
<organism evidence="3 4">
    <name type="scientific">Halorussus gelatinilyticus</name>
    <dbReference type="NCBI Taxonomy" id="2937524"/>
    <lineage>
        <taxon>Archaea</taxon>
        <taxon>Methanobacteriati</taxon>
        <taxon>Methanobacteriota</taxon>
        <taxon>Stenosarchaea group</taxon>
        <taxon>Halobacteria</taxon>
        <taxon>Halobacteriales</taxon>
        <taxon>Haladaptataceae</taxon>
        <taxon>Halorussus</taxon>
    </lineage>
</organism>
<dbReference type="SUPFAM" id="SSF52833">
    <property type="entry name" value="Thioredoxin-like"/>
    <property type="match status" value="1"/>
</dbReference>